<dbReference type="Proteomes" id="UP000023152">
    <property type="component" value="Unassembled WGS sequence"/>
</dbReference>
<reference evidence="2 3" key="1">
    <citation type="journal article" date="2013" name="Curr. Biol.">
        <title>The Genome of the Foraminiferan Reticulomyxa filosa.</title>
        <authorList>
            <person name="Glockner G."/>
            <person name="Hulsmann N."/>
            <person name="Schleicher M."/>
            <person name="Noegel A.A."/>
            <person name="Eichinger L."/>
            <person name="Gallinger C."/>
            <person name="Pawlowski J."/>
            <person name="Sierra R."/>
            <person name="Euteneuer U."/>
            <person name="Pillet L."/>
            <person name="Moustafa A."/>
            <person name="Platzer M."/>
            <person name="Groth M."/>
            <person name="Szafranski K."/>
            <person name="Schliwa M."/>
        </authorList>
    </citation>
    <scope>NUCLEOTIDE SEQUENCE [LARGE SCALE GENOMIC DNA]</scope>
</reference>
<name>X6M336_RETFI</name>
<evidence type="ECO:0000256" key="1">
    <source>
        <dbReference type="SAM" id="MobiDB-lite"/>
    </source>
</evidence>
<comment type="caution">
    <text evidence="2">The sequence shown here is derived from an EMBL/GenBank/DDBJ whole genome shotgun (WGS) entry which is preliminary data.</text>
</comment>
<accession>X6M336</accession>
<evidence type="ECO:0000313" key="3">
    <source>
        <dbReference type="Proteomes" id="UP000023152"/>
    </source>
</evidence>
<evidence type="ECO:0000313" key="2">
    <source>
        <dbReference type="EMBL" id="ETO07430.1"/>
    </source>
</evidence>
<gene>
    <name evidence="2" type="ORF">RFI_29963</name>
</gene>
<organism evidence="2 3">
    <name type="scientific">Reticulomyxa filosa</name>
    <dbReference type="NCBI Taxonomy" id="46433"/>
    <lineage>
        <taxon>Eukaryota</taxon>
        <taxon>Sar</taxon>
        <taxon>Rhizaria</taxon>
        <taxon>Retaria</taxon>
        <taxon>Foraminifera</taxon>
        <taxon>Monothalamids</taxon>
        <taxon>Reticulomyxidae</taxon>
        <taxon>Reticulomyxa</taxon>
    </lineage>
</organism>
<dbReference type="EMBL" id="ASPP01026168">
    <property type="protein sequence ID" value="ETO07430.1"/>
    <property type="molecule type" value="Genomic_DNA"/>
</dbReference>
<sequence>MKYSFWSLFCSVSLVYNFSTNYNVICLKLFKKSLIFYIIAYIDRWDINSWNIKALIEKKLSPSNKRVSFSLHALEQVIEIPAANKGSRRELRQISEKLSSDLEMYRYQRRLCCRKWRDPSMISYGSHRPLDITKNWKQMQSKLVKMFQNEWATDLSMCFNRKQIDLLQPMIERAQPNAELFSIWNYWTLLIWSEEAKQNRIQELRRTLSSSYDSDDSDTSEEKDEKPYSMKKASQRNSNFMELTSETEKQLLQLLERLMKCKEQIFAAKKNVVHNPGI</sequence>
<feature type="region of interest" description="Disordered" evidence="1">
    <location>
        <begin position="208"/>
        <end position="240"/>
    </location>
</feature>
<feature type="compositionally biased region" description="Acidic residues" evidence="1">
    <location>
        <begin position="213"/>
        <end position="222"/>
    </location>
</feature>
<protein>
    <submittedName>
        <fullName evidence="2">Uncharacterized protein</fullName>
    </submittedName>
</protein>
<keyword evidence="3" id="KW-1185">Reference proteome</keyword>
<dbReference type="AlphaFoldDB" id="X6M336"/>
<proteinExistence type="predicted"/>